<dbReference type="InterPro" id="IPR011701">
    <property type="entry name" value="MFS"/>
</dbReference>
<dbReference type="InterPro" id="IPR036259">
    <property type="entry name" value="MFS_trans_sf"/>
</dbReference>
<accession>A0ABM4CNF6</accession>
<feature type="transmembrane region" description="Helical" evidence="6">
    <location>
        <begin position="194"/>
        <end position="216"/>
    </location>
</feature>
<sequence>MKIILMLKRIFYVNGAASLPIGICLVVFFLNLLNGMATTNLASYLPQLIKTFNVTEVNVGKYAGVVSSSLSIIRIGSSLLWGYVCDKFGRKVALLFCGSGYTVATLLFGFTINYVWTVVTRSFQGLFMGFLVITKSLIADISDDSNLSIGLNFIFSGNNIGFIIGPSIAGFLVFPTEKYPKIFAKDGFFDVFKILLPNLIISIGLIVVLLVAFVVLPRQKVNIESAEEEKIQLLQSDDDNDVQENGENSLVEKKISKLKTNTKVDFKCETESKLKYGAISKFRKESRYRKLLRNKNFVLSISLYGMSTMTTGGFDDLFPVFAATDIKYNGLSMKTSDIGTLYFATGLTVVVIQFTVITKIVARFGAKKVFSVATVLFSIQIFLLPTTNKIKNRIFLWVALWLTQCLMRTTYNAGVMCVNIFINNSVDSEQLGVANGLALSVSSIGRSLSSICVGLAYSWSLNNVKKRSSKESSLGFPFNEYFAFIILSFLSILITVVASFLPESINKKKIREEIEEKNSL</sequence>
<comment type="subcellular location">
    <subcellularLocation>
        <location evidence="1">Membrane</location>
        <topology evidence="1">Multi-pass membrane protein</topology>
    </subcellularLocation>
</comment>
<dbReference type="PANTHER" id="PTHR23504">
    <property type="entry name" value="MAJOR FACILITATOR SUPERFAMILY DOMAIN-CONTAINING PROTEIN 10"/>
    <property type="match status" value="1"/>
</dbReference>
<protein>
    <submittedName>
        <fullName evidence="9">Uncharacterized protein LOC105845772 isoform X3</fullName>
    </submittedName>
</protein>
<keyword evidence="8" id="KW-1185">Reference proteome</keyword>
<reference evidence="9" key="1">
    <citation type="submission" date="2025-08" db="UniProtKB">
        <authorList>
            <consortium name="RefSeq"/>
        </authorList>
    </citation>
    <scope>IDENTIFICATION</scope>
</reference>
<evidence type="ECO:0000256" key="4">
    <source>
        <dbReference type="ARBA" id="ARBA00022989"/>
    </source>
</evidence>
<name>A0ABM4CNF6_HYDVU</name>
<dbReference type="Pfam" id="PF07690">
    <property type="entry name" value="MFS_1"/>
    <property type="match status" value="1"/>
</dbReference>
<keyword evidence="5 6" id="KW-0472">Membrane</keyword>
<dbReference type="GeneID" id="105845772"/>
<dbReference type="PROSITE" id="PS50850">
    <property type="entry name" value="MFS"/>
    <property type="match status" value="1"/>
</dbReference>
<dbReference type="SUPFAM" id="SSF103473">
    <property type="entry name" value="MFS general substrate transporter"/>
    <property type="match status" value="1"/>
</dbReference>
<dbReference type="Proteomes" id="UP001652625">
    <property type="component" value="Chromosome 10"/>
</dbReference>
<feature type="domain" description="Major facilitator superfamily (MFS) profile" evidence="7">
    <location>
        <begin position="23"/>
        <end position="506"/>
    </location>
</feature>
<feature type="transmembrane region" description="Helical" evidence="6">
    <location>
        <begin position="122"/>
        <end position="141"/>
    </location>
</feature>
<feature type="transmembrane region" description="Helical" evidence="6">
    <location>
        <begin position="341"/>
        <end position="362"/>
    </location>
</feature>
<evidence type="ECO:0000313" key="9">
    <source>
        <dbReference type="RefSeq" id="XP_065663364.1"/>
    </source>
</evidence>
<keyword evidence="3 6" id="KW-0812">Transmembrane</keyword>
<evidence type="ECO:0000256" key="2">
    <source>
        <dbReference type="ARBA" id="ARBA00022448"/>
    </source>
</evidence>
<feature type="transmembrane region" description="Helical" evidence="6">
    <location>
        <begin position="92"/>
        <end position="116"/>
    </location>
</feature>
<evidence type="ECO:0000256" key="1">
    <source>
        <dbReference type="ARBA" id="ARBA00004141"/>
    </source>
</evidence>
<gene>
    <name evidence="9" type="primary">LOC105845772</name>
</gene>
<feature type="transmembrane region" description="Helical" evidence="6">
    <location>
        <begin position="62"/>
        <end position="85"/>
    </location>
</feature>
<feature type="transmembrane region" description="Helical" evidence="6">
    <location>
        <begin position="153"/>
        <end position="174"/>
    </location>
</feature>
<evidence type="ECO:0000256" key="3">
    <source>
        <dbReference type="ARBA" id="ARBA00022692"/>
    </source>
</evidence>
<dbReference type="InterPro" id="IPR020846">
    <property type="entry name" value="MFS_dom"/>
</dbReference>
<feature type="transmembrane region" description="Helical" evidence="6">
    <location>
        <begin position="481"/>
        <end position="501"/>
    </location>
</feature>
<dbReference type="PANTHER" id="PTHR23504:SF15">
    <property type="entry name" value="MAJOR FACILITATOR SUPERFAMILY (MFS) PROFILE DOMAIN-CONTAINING PROTEIN"/>
    <property type="match status" value="1"/>
</dbReference>
<organism evidence="8 9">
    <name type="scientific">Hydra vulgaris</name>
    <name type="common">Hydra</name>
    <name type="synonym">Hydra attenuata</name>
    <dbReference type="NCBI Taxonomy" id="6087"/>
    <lineage>
        <taxon>Eukaryota</taxon>
        <taxon>Metazoa</taxon>
        <taxon>Cnidaria</taxon>
        <taxon>Hydrozoa</taxon>
        <taxon>Hydroidolina</taxon>
        <taxon>Anthoathecata</taxon>
        <taxon>Aplanulata</taxon>
        <taxon>Hydridae</taxon>
        <taxon>Hydra</taxon>
    </lineage>
</organism>
<feature type="transmembrane region" description="Helical" evidence="6">
    <location>
        <begin position="369"/>
        <end position="388"/>
    </location>
</feature>
<evidence type="ECO:0000256" key="6">
    <source>
        <dbReference type="SAM" id="Phobius"/>
    </source>
</evidence>
<keyword evidence="2" id="KW-0813">Transport</keyword>
<evidence type="ECO:0000256" key="5">
    <source>
        <dbReference type="ARBA" id="ARBA00023136"/>
    </source>
</evidence>
<keyword evidence="4 6" id="KW-1133">Transmembrane helix</keyword>
<evidence type="ECO:0000259" key="7">
    <source>
        <dbReference type="PROSITE" id="PS50850"/>
    </source>
</evidence>
<evidence type="ECO:0000313" key="8">
    <source>
        <dbReference type="Proteomes" id="UP001652625"/>
    </source>
</evidence>
<dbReference type="RefSeq" id="XP_065663364.1">
    <property type="nucleotide sequence ID" value="XM_065807292.1"/>
</dbReference>
<proteinExistence type="predicted"/>
<feature type="transmembrane region" description="Helical" evidence="6">
    <location>
        <begin position="297"/>
        <end position="321"/>
    </location>
</feature>
<feature type="transmembrane region" description="Helical" evidence="6">
    <location>
        <begin position="12"/>
        <end position="33"/>
    </location>
</feature>
<dbReference type="Gene3D" id="1.20.1250.20">
    <property type="entry name" value="MFS general substrate transporter like domains"/>
    <property type="match status" value="1"/>
</dbReference>